<reference evidence="3 4" key="1">
    <citation type="submission" date="2016-10" db="EMBL/GenBank/DDBJ databases">
        <authorList>
            <person name="de Groot N.N."/>
        </authorList>
    </citation>
    <scope>NUCLEOTIDE SEQUENCE [LARGE SCALE GENOMIC DNA]</scope>
    <source>
        <strain evidence="3 4">DSM 15345</strain>
    </source>
</reference>
<proteinExistence type="predicted"/>
<keyword evidence="4" id="KW-1185">Reference proteome</keyword>
<evidence type="ECO:0000256" key="1">
    <source>
        <dbReference type="ARBA" id="ARBA00022741"/>
    </source>
</evidence>
<evidence type="ECO:0000259" key="2">
    <source>
        <dbReference type="Pfam" id="PF24729"/>
    </source>
</evidence>
<name>A0A1H3W666_9RHOB</name>
<evidence type="ECO:0000313" key="4">
    <source>
        <dbReference type="Proteomes" id="UP000198703"/>
    </source>
</evidence>
<dbReference type="OrthoDB" id="7774727at2"/>
<dbReference type="AlphaFoldDB" id="A0A1H3W666"/>
<evidence type="ECO:0000313" key="3">
    <source>
        <dbReference type="EMBL" id="SDZ82490.1"/>
    </source>
</evidence>
<dbReference type="RefSeq" id="WP_093248072.1">
    <property type="nucleotide sequence ID" value="NZ_FNQM01000001.1"/>
</dbReference>
<accession>A0A1H3W666</accession>
<feature type="domain" description="Acb2/Tad1 hairpin" evidence="2">
    <location>
        <begin position="3"/>
        <end position="57"/>
    </location>
</feature>
<protein>
    <recommendedName>
        <fullName evidence="2">Acb2/Tad1 hairpin domain-containing protein</fullName>
    </recommendedName>
</protein>
<dbReference type="GO" id="GO:0000166">
    <property type="term" value="F:nucleotide binding"/>
    <property type="evidence" value="ECO:0007669"/>
    <property type="project" value="UniProtKB-KW"/>
</dbReference>
<dbReference type="Pfam" id="PF24729">
    <property type="entry name" value="Acb2_Tad1_hairpin"/>
    <property type="match status" value="1"/>
</dbReference>
<gene>
    <name evidence="3" type="ORF">SAMN05444370_101536</name>
</gene>
<sequence length="59" mass="6591">MTAHTQMSSTQAANARAIREHGDDMLCFFDSLGQSRELDQAKVRLEEALMWAVKHATKG</sequence>
<dbReference type="EMBL" id="FNQM01000001">
    <property type="protein sequence ID" value="SDZ82490.1"/>
    <property type="molecule type" value="Genomic_DNA"/>
</dbReference>
<dbReference type="InterPro" id="IPR056098">
    <property type="entry name" value="Acb2/Tad1_hairpin"/>
</dbReference>
<organism evidence="3 4">
    <name type="scientific">Rubrimonas cliftonensis</name>
    <dbReference type="NCBI Taxonomy" id="89524"/>
    <lineage>
        <taxon>Bacteria</taxon>
        <taxon>Pseudomonadati</taxon>
        <taxon>Pseudomonadota</taxon>
        <taxon>Alphaproteobacteria</taxon>
        <taxon>Rhodobacterales</taxon>
        <taxon>Paracoccaceae</taxon>
        <taxon>Rubrimonas</taxon>
    </lineage>
</organism>
<keyword evidence="1" id="KW-0547">Nucleotide-binding</keyword>
<dbReference type="Proteomes" id="UP000198703">
    <property type="component" value="Unassembled WGS sequence"/>
</dbReference>